<name>A0AAE0GG25_9CHLO</name>
<evidence type="ECO:0000313" key="3">
    <source>
        <dbReference type="Proteomes" id="UP001190700"/>
    </source>
</evidence>
<comment type="caution">
    <text evidence="2">The sequence shown here is derived from an EMBL/GenBank/DDBJ whole genome shotgun (WGS) entry which is preliminary data.</text>
</comment>
<evidence type="ECO:0000313" key="2">
    <source>
        <dbReference type="EMBL" id="KAK3277434.1"/>
    </source>
</evidence>
<protein>
    <recommendedName>
        <fullName evidence="4">Band 7 domain-containing protein</fullName>
    </recommendedName>
</protein>
<keyword evidence="3" id="KW-1185">Reference proteome</keyword>
<proteinExistence type="predicted"/>
<feature type="coiled-coil region" evidence="1">
    <location>
        <begin position="490"/>
        <end position="605"/>
    </location>
</feature>
<dbReference type="Proteomes" id="UP001190700">
    <property type="component" value="Unassembled WGS sequence"/>
</dbReference>
<accession>A0AAE0GG25</accession>
<evidence type="ECO:0000256" key="1">
    <source>
        <dbReference type="SAM" id="Coils"/>
    </source>
</evidence>
<organism evidence="2 3">
    <name type="scientific">Cymbomonas tetramitiformis</name>
    <dbReference type="NCBI Taxonomy" id="36881"/>
    <lineage>
        <taxon>Eukaryota</taxon>
        <taxon>Viridiplantae</taxon>
        <taxon>Chlorophyta</taxon>
        <taxon>Pyramimonadophyceae</taxon>
        <taxon>Pyramimonadales</taxon>
        <taxon>Pyramimonadaceae</taxon>
        <taxon>Cymbomonas</taxon>
    </lineage>
</organism>
<gene>
    <name evidence="2" type="ORF">CYMTET_14555</name>
</gene>
<evidence type="ECO:0008006" key="4">
    <source>
        <dbReference type="Google" id="ProtNLM"/>
    </source>
</evidence>
<dbReference type="EMBL" id="LGRX02006107">
    <property type="protein sequence ID" value="KAK3277434.1"/>
    <property type="molecule type" value="Genomic_DNA"/>
</dbReference>
<dbReference type="AlphaFoldDB" id="A0AAE0GG25"/>
<keyword evidence="1" id="KW-0175">Coiled coil</keyword>
<sequence>MTEENYDVKPLLDAMRSGPPAASKAGLSGEELIKSFPDPFLENYITRFDANDLQGTFTSVGIRIKHPSSSCLGVGHVVNPGGVDMAMRDGELYAMLPGIHAWATCCFQLKPYEVIGTIKFEEGGIVRENGQQDFGGGVVVTVGPNEVGYVYNVPASAGGAGGTSEEADHGPVMGAGARLIPPGTWVIRAPILVARKSFEVTTSSTHATHMTPSYIQEIDLGVSNLAKPRLVYVPYNHHAMFVDGHSVRVADQGFHWANPGIEIAGPWPQHQQRFTYGIEAKTIDNMRVTVECECWMQMMYPERYVQVAGKETLPQKFLEEKLLAKVKQYVAQISALQVRPVEVEMNAGPDDAGQALNDFNDRAGAALPMAIPVEGADGPSGGSPEEEDIIVTKQDSGGPTECEVFNRMKALLGEVRGFVDSKSGQKSLASQVQDAVASAGLLLVSIAALSVNLPTEIIEQMSRANEEQIQAQTEQVTNYAKAEKHVAEKYAEIRKKAADRDEETKDAENQVTLQKTKARLYEAEEFAKRQAKRAEQKVDQSIELQALEHKLAREQTRITNDMIILEQEAELLEKQAEIETKRLSLVASTQKREKLEADIEAYKIATKAKAERENVNQQTLVEAVMSGLGEPLQGAKIININGGHAGEGKDGSQGSSFIPQIVALREILGQTDQLTVKNYTNPSSQVDY</sequence>
<reference evidence="2 3" key="1">
    <citation type="journal article" date="2015" name="Genome Biol. Evol.">
        <title>Comparative Genomics of a Bacterivorous Green Alga Reveals Evolutionary Causalities and Consequences of Phago-Mixotrophic Mode of Nutrition.</title>
        <authorList>
            <person name="Burns J.A."/>
            <person name="Paasch A."/>
            <person name="Narechania A."/>
            <person name="Kim E."/>
        </authorList>
    </citation>
    <scope>NUCLEOTIDE SEQUENCE [LARGE SCALE GENOMIC DNA]</scope>
    <source>
        <strain evidence="2 3">PLY_AMNH</strain>
    </source>
</reference>